<dbReference type="OrthoDB" id="2340043at2"/>
<keyword evidence="3" id="KW-0540">Nuclease</keyword>
<keyword evidence="1" id="KW-0472">Membrane</keyword>
<dbReference type="InterPro" id="IPR005135">
    <property type="entry name" value="Endo/exonuclease/phosphatase"/>
</dbReference>
<name>A0A2N3VL86_9NOCA</name>
<gene>
    <name evidence="3" type="ORF">ATK86_6863</name>
</gene>
<sequence>MNAQGVRVGVRVLAGAATLIGAAGVAVHFLRWPWEPLVLAASGAPYLMGGAVLGAAGFAATRQWVATGVAVVIAGAGIATQVPLYVAQNGDAGRPITAMQANLLFDGADPGALVDQVRARDIAILTVNELTRAAVASLSQAGLDELLPHRYLAPGQTASGTGIWSRFPLSDTVEYDGYVLNQISATATVPELGPVSIYAVHPVPPVYDTGVWADELARLHEILRRSPTDRPVIVGGDFNATYDHARFRALASGRFADAAVQAGAGHLVTYPTDKAIPPVVGIDHFLLANARATSVETVALPGADHRALVARIELTTEG</sequence>
<dbReference type="InterPro" id="IPR036691">
    <property type="entry name" value="Endo/exonu/phosph_ase_sf"/>
</dbReference>
<feature type="transmembrane region" description="Helical" evidence="1">
    <location>
        <begin position="65"/>
        <end position="86"/>
    </location>
</feature>
<feature type="domain" description="Endonuclease/exonuclease/phosphatase" evidence="2">
    <location>
        <begin position="99"/>
        <end position="305"/>
    </location>
</feature>
<evidence type="ECO:0000259" key="2">
    <source>
        <dbReference type="Pfam" id="PF03372"/>
    </source>
</evidence>
<dbReference type="SUPFAM" id="SSF56219">
    <property type="entry name" value="DNase I-like"/>
    <property type="match status" value="1"/>
</dbReference>
<evidence type="ECO:0000313" key="3">
    <source>
        <dbReference type="EMBL" id="PKV82376.1"/>
    </source>
</evidence>
<dbReference type="AlphaFoldDB" id="A0A2N3VL86"/>
<organism evidence="3 4">
    <name type="scientific">Nocardia fluminea</name>
    <dbReference type="NCBI Taxonomy" id="134984"/>
    <lineage>
        <taxon>Bacteria</taxon>
        <taxon>Bacillati</taxon>
        <taxon>Actinomycetota</taxon>
        <taxon>Actinomycetes</taxon>
        <taxon>Mycobacteriales</taxon>
        <taxon>Nocardiaceae</taxon>
        <taxon>Nocardia</taxon>
    </lineage>
</organism>
<keyword evidence="4" id="KW-1185">Reference proteome</keyword>
<reference evidence="3 4" key="1">
    <citation type="submission" date="2017-12" db="EMBL/GenBank/DDBJ databases">
        <title>Sequencing the genomes of 1000 Actinobacteria strains.</title>
        <authorList>
            <person name="Klenk H.-P."/>
        </authorList>
    </citation>
    <scope>NUCLEOTIDE SEQUENCE [LARGE SCALE GENOMIC DNA]</scope>
    <source>
        <strain evidence="3 4">DSM 44489</strain>
    </source>
</reference>
<proteinExistence type="predicted"/>
<feature type="transmembrane region" description="Helical" evidence="1">
    <location>
        <begin position="37"/>
        <end position="58"/>
    </location>
</feature>
<keyword evidence="3" id="KW-0269">Exonuclease</keyword>
<dbReference type="Gene3D" id="3.60.10.10">
    <property type="entry name" value="Endonuclease/exonuclease/phosphatase"/>
    <property type="match status" value="1"/>
</dbReference>
<evidence type="ECO:0000256" key="1">
    <source>
        <dbReference type="SAM" id="Phobius"/>
    </source>
</evidence>
<dbReference type="GO" id="GO:0004527">
    <property type="term" value="F:exonuclease activity"/>
    <property type="evidence" value="ECO:0007669"/>
    <property type="project" value="UniProtKB-KW"/>
</dbReference>
<comment type="caution">
    <text evidence="3">The sequence shown here is derived from an EMBL/GenBank/DDBJ whole genome shotgun (WGS) entry which is preliminary data.</text>
</comment>
<dbReference type="GO" id="GO:0004519">
    <property type="term" value="F:endonuclease activity"/>
    <property type="evidence" value="ECO:0007669"/>
    <property type="project" value="UniProtKB-KW"/>
</dbReference>
<feature type="transmembrane region" description="Helical" evidence="1">
    <location>
        <begin position="12"/>
        <end position="31"/>
    </location>
</feature>
<dbReference type="RefSeq" id="WP_101467947.1">
    <property type="nucleotide sequence ID" value="NZ_PJMW01000002.1"/>
</dbReference>
<keyword evidence="1" id="KW-1133">Transmembrane helix</keyword>
<keyword evidence="3" id="KW-0378">Hydrolase</keyword>
<protein>
    <submittedName>
        <fullName evidence="3">Endonuclease/exonuclease/phosphatase (EEP) superfamily protein YafD</fullName>
    </submittedName>
</protein>
<keyword evidence="3" id="KW-0255">Endonuclease</keyword>
<accession>A0A2N3VL86</accession>
<dbReference type="EMBL" id="PJMW01000002">
    <property type="protein sequence ID" value="PKV82376.1"/>
    <property type="molecule type" value="Genomic_DNA"/>
</dbReference>
<evidence type="ECO:0000313" key="4">
    <source>
        <dbReference type="Proteomes" id="UP000233766"/>
    </source>
</evidence>
<dbReference type="Pfam" id="PF03372">
    <property type="entry name" value="Exo_endo_phos"/>
    <property type="match status" value="1"/>
</dbReference>
<dbReference type="Proteomes" id="UP000233766">
    <property type="component" value="Unassembled WGS sequence"/>
</dbReference>
<keyword evidence="1" id="KW-0812">Transmembrane</keyword>